<dbReference type="Pfam" id="PF18928">
    <property type="entry name" value="DUF5677"/>
    <property type="match status" value="1"/>
</dbReference>
<sequence length="281" mass="33748">MGFEFNEQQKELIKEYRELIAFGYKKISQIDLNFNKVRVRKRVLYFMMGAMQSYSESILKLMGSEPAYEKSGESLLRSQFEISLNMRFIYSSRSEDKARLFLSDLVMQSTTFAKKHKELWKKYPKWDLEFGTIKKSDDWDKFISDNLNLLKRHQNKHKDKKVILMPNLYDRTLAIDKYLKKLGKLSEKNSAEKFYIIYYSYFSQSTHQNISGLLRFMRGRGDIFKDPFFDIDSKPEDAERVLLISYQLYFATLHFFLQVFNVYDSKEYEHFKQYSRKILKG</sequence>
<protein>
    <submittedName>
        <fullName evidence="1">Uncharacterized protein</fullName>
    </submittedName>
</protein>
<accession>A0A1F7HFU6</accession>
<dbReference type="Proteomes" id="UP000178098">
    <property type="component" value="Unassembled WGS sequence"/>
</dbReference>
<name>A0A1F7HFU6_9BACT</name>
<comment type="caution">
    <text evidence="1">The sequence shown here is derived from an EMBL/GenBank/DDBJ whole genome shotgun (WGS) entry which is preliminary data.</text>
</comment>
<evidence type="ECO:0000313" key="1">
    <source>
        <dbReference type="EMBL" id="OGK30108.1"/>
    </source>
</evidence>
<evidence type="ECO:0000313" key="2">
    <source>
        <dbReference type="Proteomes" id="UP000178098"/>
    </source>
</evidence>
<gene>
    <name evidence="1" type="ORF">A3D08_00295</name>
</gene>
<dbReference type="EMBL" id="MFZT01000034">
    <property type="protein sequence ID" value="OGK30108.1"/>
    <property type="molecule type" value="Genomic_DNA"/>
</dbReference>
<organism evidence="1 2">
    <name type="scientific">Candidatus Roizmanbacteria bacterium RIFCSPHIGHO2_02_FULL_43_11</name>
    <dbReference type="NCBI Taxonomy" id="1802043"/>
    <lineage>
        <taxon>Bacteria</taxon>
        <taxon>Candidatus Roizmaniibacteriota</taxon>
    </lineage>
</organism>
<dbReference type="InterPro" id="IPR043733">
    <property type="entry name" value="DUF5677"/>
</dbReference>
<reference evidence="1 2" key="1">
    <citation type="journal article" date="2016" name="Nat. Commun.">
        <title>Thousands of microbial genomes shed light on interconnected biogeochemical processes in an aquifer system.</title>
        <authorList>
            <person name="Anantharaman K."/>
            <person name="Brown C.T."/>
            <person name="Hug L.A."/>
            <person name="Sharon I."/>
            <person name="Castelle C.J."/>
            <person name="Probst A.J."/>
            <person name="Thomas B.C."/>
            <person name="Singh A."/>
            <person name="Wilkins M.J."/>
            <person name="Karaoz U."/>
            <person name="Brodie E.L."/>
            <person name="Williams K.H."/>
            <person name="Hubbard S.S."/>
            <person name="Banfield J.F."/>
        </authorList>
    </citation>
    <scope>NUCLEOTIDE SEQUENCE [LARGE SCALE GENOMIC DNA]</scope>
</reference>
<proteinExistence type="predicted"/>
<dbReference type="AlphaFoldDB" id="A0A1F7HFU6"/>